<dbReference type="PRINTS" id="PR00205">
    <property type="entry name" value="CADHERIN"/>
</dbReference>
<dbReference type="InterPro" id="IPR015919">
    <property type="entry name" value="Cadherin-like_sf"/>
</dbReference>
<keyword evidence="11" id="KW-0732">Signal</keyword>
<proteinExistence type="predicted"/>
<feature type="signal peptide" evidence="11">
    <location>
        <begin position="1"/>
        <end position="18"/>
    </location>
</feature>
<keyword evidence="13" id="KW-1185">Reference proteome</keyword>
<evidence type="ECO:0000256" key="8">
    <source>
        <dbReference type="PROSITE-ProRule" id="PRU00043"/>
    </source>
</evidence>
<reference evidence="13" key="2">
    <citation type="submission" date="2014-05" db="EMBL/GenBank/DDBJ databases">
        <title>The genome and life-stage specific transcriptomes of Globodera pallida elucidate key aspects of plant parasitism by a cyst nematode.</title>
        <authorList>
            <person name="Cotton J.A."/>
            <person name="Lilley C.J."/>
            <person name="Jones L.M."/>
            <person name="Kikuchi T."/>
            <person name="Reid A.J."/>
            <person name="Thorpe P."/>
            <person name="Tsai I.J."/>
            <person name="Beasley H."/>
            <person name="Blok V."/>
            <person name="Cock P.J.A."/>
            <person name="Van den Akker S.E."/>
            <person name="Holroyd N."/>
            <person name="Hunt M."/>
            <person name="Mantelin S."/>
            <person name="Naghra H."/>
            <person name="Pain A."/>
            <person name="Palomares-Rius J.E."/>
            <person name="Zarowiecki M."/>
            <person name="Berriman M."/>
            <person name="Jones J.T."/>
            <person name="Urwin P.E."/>
        </authorList>
    </citation>
    <scope>NUCLEOTIDE SEQUENCE [LARGE SCALE GENOMIC DNA]</scope>
    <source>
        <strain evidence="13">Lindley</strain>
    </source>
</reference>
<dbReference type="Pfam" id="PF00028">
    <property type="entry name" value="Cadherin"/>
    <property type="match status" value="2"/>
</dbReference>
<feature type="region of interest" description="Disordered" evidence="9">
    <location>
        <begin position="231"/>
        <end position="262"/>
    </location>
</feature>
<comment type="subcellular location">
    <subcellularLocation>
        <location evidence="1">Membrane</location>
        <topology evidence="1">Single-pass membrane protein</topology>
    </subcellularLocation>
</comment>
<dbReference type="GO" id="GO:0005886">
    <property type="term" value="C:plasma membrane"/>
    <property type="evidence" value="ECO:0007669"/>
    <property type="project" value="InterPro"/>
</dbReference>
<dbReference type="SMART" id="SM00112">
    <property type="entry name" value="CA"/>
    <property type="match status" value="3"/>
</dbReference>
<sequence length="1126" mass="120236">MLLFISFFLFCMPTGHWAQQQQQQLQPLATQFFQPIIALKASGQQQQQLSSLAPMFNNGGQTTRISRYDPTLKTKSMLDVNDNAPQFVGNLPIVLSVQLDKSLLNSNTSLLSQMNLLLGRVEVSDPDQGTNGKVTLSVMPPLDRFFSINANGEVRVNGALSSAHLGEHQLTLRAVDHGEPPLESRTVVIVRVDGQFVSSVRETLLHGRPPPIGQSVAAAAAAAATASANFGHTSASSDESRPIVSNSASVPSSSSDYESGGVEPNAKLLPLSSNLLMPNGAPFTRVDPRLNGALIVDPISGKVLLLRALDAESEPGQLPPVHRLKVGTAEQHKPDQFVMEPGLAHSCEMTIHEKYEFKIAESATSGTIVGQVVAFDQDLTAPNNKIRYELLEQQQRAAEHRRQRNPFQIDTESGQIVVSDAEQLAQFAGQTVHLVAKAVDGGLEGTEQNGTAQVEIVVVEEMARTTMSATTTRMATTTKKFVDEGISAPIRTVQAPPLLPPAAIAAVSTAPQIQFVAHMFNATVAEGKRPPVLIQTLEVLNKPRDTRFTICAIREGNVKGAFSVTPNSRGDCEVRTQMQLDRESVANYRMNVSIQNGVQTDSAIVAVSVLDINDNKPKFVDATTASSSSAASTFDTSFAVLPLETEANAQFFSLTVLTALQGLISGHFWASACDNPSDEAANKRLCSRVTVTISLLTEQHKFILLFAGVAAEQIRHNEKEIAKSLQHFTDPCPEAKILQIVDQQQNDEDGGHVLTSAVMYAEKRKEQKLCQTQEFQKLFTEPAKQQLIGQMREWGGELLDVFGGGVEDGRTARSGGGGGDGASTAEGIVAFLLPIDWSVASSTMLIIIALSVALVALVGLCALFAFRARHHQHMRRRAQQMRRRRGFSAGGGLLTVSNMKGAIDGGGGLFSGIPSYGGGSNSNNNNNVYLPNTPLAALSGGGGIPSHHCPFERGNKIYESQLLELPIGDDEYNNHNSARANPSFGVAPGAVNGTRCIGARSGGVGGGGATGLINGHDNFAGGCARGGGAAAGKKMFRSNASGGSPPHRQSQHSPPQISSNLQHGLRRKPTNASHHAASATTSVPTTTTTSDCFQRYYSPPQAATNHEGDFSVDESFYAANGQRCIY</sequence>
<dbReference type="InterPro" id="IPR050174">
    <property type="entry name" value="Protocadherin/Cadherin-CA"/>
</dbReference>
<evidence type="ECO:0000256" key="10">
    <source>
        <dbReference type="SAM" id="Phobius"/>
    </source>
</evidence>
<dbReference type="SUPFAM" id="SSF49313">
    <property type="entry name" value="Cadherin-like"/>
    <property type="match status" value="3"/>
</dbReference>
<evidence type="ECO:0000313" key="14">
    <source>
        <dbReference type="WBParaSite" id="GPLIN_000595100"/>
    </source>
</evidence>
<dbReference type="PROSITE" id="PS00232">
    <property type="entry name" value="CADHERIN_1"/>
    <property type="match status" value="1"/>
</dbReference>
<dbReference type="WBParaSite" id="GPLIN_000595100">
    <property type="protein sequence ID" value="GPLIN_000595100"/>
    <property type="gene ID" value="GPLIN_000595100"/>
</dbReference>
<keyword evidence="4 8" id="KW-0106">Calcium</keyword>
<keyword evidence="2 10" id="KW-0812">Transmembrane</keyword>
<organism evidence="13 14">
    <name type="scientific">Globodera pallida</name>
    <name type="common">Potato cyst nematode worm</name>
    <name type="synonym">Heterodera pallida</name>
    <dbReference type="NCBI Taxonomy" id="36090"/>
    <lineage>
        <taxon>Eukaryota</taxon>
        <taxon>Metazoa</taxon>
        <taxon>Ecdysozoa</taxon>
        <taxon>Nematoda</taxon>
        <taxon>Chromadorea</taxon>
        <taxon>Rhabditida</taxon>
        <taxon>Tylenchina</taxon>
        <taxon>Tylenchomorpha</taxon>
        <taxon>Tylenchoidea</taxon>
        <taxon>Heteroderidae</taxon>
        <taxon>Heteroderinae</taxon>
        <taxon>Globodera</taxon>
    </lineage>
</organism>
<dbReference type="Gene3D" id="2.60.40.60">
    <property type="entry name" value="Cadherins"/>
    <property type="match status" value="3"/>
</dbReference>
<dbReference type="GO" id="GO:0007156">
    <property type="term" value="P:homophilic cell adhesion via plasma membrane adhesion molecules"/>
    <property type="evidence" value="ECO:0007669"/>
    <property type="project" value="InterPro"/>
</dbReference>
<name>A0A183BZB0_GLOPA</name>
<evidence type="ECO:0000256" key="5">
    <source>
        <dbReference type="ARBA" id="ARBA00022989"/>
    </source>
</evidence>
<dbReference type="AlphaFoldDB" id="A0A183BZB0"/>
<accession>A0A183BZB0</accession>
<reference evidence="13" key="1">
    <citation type="submission" date="2013-12" db="EMBL/GenBank/DDBJ databases">
        <authorList>
            <person name="Aslett M."/>
        </authorList>
    </citation>
    <scope>NUCLEOTIDE SEQUENCE [LARGE SCALE GENOMIC DNA]</scope>
    <source>
        <strain evidence="13">Lindley</strain>
    </source>
</reference>
<feature type="region of interest" description="Disordered" evidence="9">
    <location>
        <begin position="1034"/>
        <end position="1089"/>
    </location>
</feature>
<dbReference type="PROSITE" id="PS50268">
    <property type="entry name" value="CADHERIN_2"/>
    <property type="match status" value="3"/>
</dbReference>
<evidence type="ECO:0000256" key="9">
    <source>
        <dbReference type="SAM" id="MobiDB-lite"/>
    </source>
</evidence>
<evidence type="ECO:0000256" key="2">
    <source>
        <dbReference type="ARBA" id="ARBA00022692"/>
    </source>
</evidence>
<protein>
    <submittedName>
        <fullName evidence="14">Cadherin domain-containing protein</fullName>
    </submittedName>
</protein>
<feature type="compositionally biased region" description="Low complexity" evidence="9">
    <location>
        <begin position="245"/>
        <end position="259"/>
    </location>
</feature>
<dbReference type="PANTHER" id="PTHR24028">
    <property type="entry name" value="CADHERIN-87A"/>
    <property type="match status" value="1"/>
</dbReference>
<feature type="compositionally biased region" description="Low complexity" evidence="9">
    <location>
        <begin position="1044"/>
        <end position="1059"/>
    </location>
</feature>
<dbReference type="CDD" id="cd11304">
    <property type="entry name" value="Cadherin_repeat"/>
    <property type="match status" value="3"/>
</dbReference>
<keyword evidence="6 10" id="KW-0472">Membrane</keyword>
<feature type="chain" id="PRO_5008146862" evidence="11">
    <location>
        <begin position="19"/>
        <end position="1126"/>
    </location>
</feature>
<evidence type="ECO:0000256" key="4">
    <source>
        <dbReference type="ARBA" id="ARBA00022837"/>
    </source>
</evidence>
<dbReference type="PANTHER" id="PTHR24028:SF329">
    <property type="entry name" value="CADHERIN DOMAIN-CONTAINING PROTEIN"/>
    <property type="match status" value="1"/>
</dbReference>
<dbReference type="InterPro" id="IPR020894">
    <property type="entry name" value="Cadherin_CS"/>
</dbReference>
<evidence type="ECO:0000256" key="1">
    <source>
        <dbReference type="ARBA" id="ARBA00004167"/>
    </source>
</evidence>
<evidence type="ECO:0000256" key="6">
    <source>
        <dbReference type="ARBA" id="ARBA00023136"/>
    </source>
</evidence>
<evidence type="ECO:0000256" key="7">
    <source>
        <dbReference type="ARBA" id="ARBA00023180"/>
    </source>
</evidence>
<feature type="domain" description="Cadherin" evidence="12">
    <location>
        <begin position="118"/>
        <end position="212"/>
    </location>
</feature>
<feature type="transmembrane region" description="Helical" evidence="10">
    <location>
        <begin position="844"/>
        <end position="866"/>
    </location>
</feature>
<keyword evidence="7" id="KW-0325">Glycoprotein</keyword>
<keyword evidence="5 10" id="KW-1133">Transmembrane helix</keyword>
<evidence type="ECO:0000256" key="3">
    <source>
        <dbReference type="ARBA" id="ARBA00022737"/>
    </source>
</evidence>
<dbReference type="Proteomes" id="UP000050741">
    <property type="component" value="Unassembled WGS sequence"/>
</dbReference>
<evidence type="ECO:0000259" key="12">
    <source>
        <dbReference type="PROSITE" id="PS50268"/>
    </source>
</evidence>
<dbReference type="GO" id="GO:0005509">
    <property type="term" value="F:calcium ion binding"/>
    <property type="evidence" value="ECO:0007669"/>
    <property type="project" value="UniProtKB-UniRule"/>
</dbReference>
<evidence type="ECO:0000313" key="13">
    <source>
        <dbReference type="Proteomes" id="UP000050741"/>
    </source>
</evidence>
<dbReference type="InterPro" id="IPR002126">
    <property type="entry name" value="Cadherin-like_dom"/>
</dbReference>
<keyword evidence="3" id="KW-0677">Repeat</keyword>
<feature type="compositionally biased region" description="Low complexity" evidence="9">
    <location>
        <begin position="1070"/>
        <end position="1089"/>
    </location>
</feature>
<evidence type="ECO:0000256" key="11">
    <source>
        <dbReference type="SAM" id="SignalP"/>
    </source>
</evidence>
<feature type="domain" description="Cadherin" evidence="12">
    <location>
        <begin position="351"/>
        <end position="460"/>
    </location>
</feature>
<reference evidence="14" key="3">
    <citation type="submission" date="2016-06" db="UniProtKB">
        <authorList>
            <consortium name="WormBaseParasite"/>
        </authorList>
    </citation>
    <scope>IDENTIFICATION</scope>
</reference>
<feature type="domain" description="Cadherin" evidence="12">
    <location>
        <begin position="516"/>
        <end position="619"/>
    </location>
</feature>